<accession>D5BYF7</accession>
<dbReference type="STRING" id="472759.Nhal_0967"/>
<name>D5BYF7_NITHN</name>
<evidence type="ECO:0000313" key="2">
    <source>
        <dbReference type="Proteomes" id="UP000001844"/>
    </source>
</evidence>
<dbReference type="Proteomes" id="UP000001844">
    <property type="component" value="Chromosome"/>
</dbReference>
<reference evidence="2" key="1">
    <citation type="submission" date="2010-04" db="EMBL/GenBank/DDBJ databases">
        <title>Complete genome sequence of Nitrosococcus halophilus Nc4, a salt-adapted, aerobic obligate ammonia-oxidizing sulfur purple bacterium.</title>
        <authorList>
            <consortium name="US DOE Joint Genome Institute"/>
            <person name="Campbell M.A."/>
            <person name="Malfatti S.A."/>
            <person name="Chain P.S.G."/>
            <person name="Heidelberg J.F."/>
            <person name="Ward B.B."/>
            <person name="Klotz M.G."/>
        </authorList>
    </citation>
    <scope>NUCLEOTIDE SEQUENCE [LARGE SCALE GENOMIC DNA]</scope>
    <source>
        <strain evidence="2">Nc4</strain>
    </source>
</reference>
<dbReference type="EMBL" id="CP001798">
    <property type="protein sequence ID" value="ADE14140.1"/>
    <property type="molecule type" value="Genomic_DNA"/>
</dbReference>
<proteinExistence type="predicted"/>
<dbReference type="KEGG" id="nhl:Nhal_0967"/>
<dbReference type="HOGENOM" id="CLU_3082300_0_0_6"/>
<protein>
    <submittedName>
        <fullName evidence="1">Uncharacterized protein</fullName>
    </submittedName>
</protein>
<keyword evidence="2" id="KW-1185">Reference proteome</keyword>
<sequence length="52" mass="6164">MDREDVSLTLWFLFTAIMVFAAVDFGSDCYFWFVDLIAGRGLSEWMWEEFAK</sequence>
<organism evidence="1 2">
    <name type="scientific">Nitrosococcus halophilus (strain Nc4)</name>
    <dbReference type="NCBI Taxonomy" id="472759"/>
    <lineage>
        <taxon>Bacteria</taxon>
        <taxon>Pseudomonadati</taxon>
        <taxon>Pseudomonadota</taxon>
        <taxon>Gammaproteobacteria</taxon>
        <taxon>Chromatiales</taxon>
        <taxon>Chromatiaceae</taxon>
        <taxon>Nitrosococcus</taxon>
    </lineage>
</organism>
<evidence type="ECO:0000313" key="1">
    <source>
        <dbReference type="EMBL" id="ADE14140.1"/>
    </source>
</evidence>
<dbReference type="AlphaFoldDB" id="D5BYF7"/>
<gene>
    <name evidence="1" type="ordered locus">Nhal_0967</name>
</gene>